<keyword evidence="4" id="KW-0472">Membrane</keyword>
<accession>A0A4S4EWJ3</accession>
<evidence type="ECO:0008006" key="7">
    <source>
        <dbReference type="Google" id="ProtNLM"/>
    </source>
</evidence>
<organism evidence="5 6">
    <name type="scientific">Camellia sinensis var. sinensis</name>
    <name type="common">China tea</name>
    <dbReference type="NCBI Taxonomy" id="542762"/>
    <lineage>
        <taxon>Eukaryota</taxon>
        <taxon>Viridiplantae</taxon>
        <taxon>Streptophyta</taxon>
        <taxon>Embryophyta</taxon>
        <taxon>Tracheophyta</taxon>
        <taxon>Spermatophyta</taxon>
        <taxon>Magnoliopsida</taxon>
        <taxon>eudicotyledons</taxon>
        <taxon>Gunneridae</taxon>
        <taxon>Pentapetalae</taxon>
        <taxon>asterids</taxon>
        <taxon>Ericales</taxon>
        <taxon>Theaceae</taxon>
        <taxon>Camellia</taxon>
    </lineage>
</organism>
<protein>
    <recommendedName>
        <fullName evidence="7">UDP-glycosyltransferase</fullName>
    </recommendedName>
</protein>
<comment type="similarity">
    <text evidence="1">Belongs to the UDP-glycosyltransferase family.</text>
</comment>
<feature type="transmembrane region" description="Helical" evidence="4">
    <location>
        <begin position="15"/>
        <end position="32"/>
    </location>
</feature>
<evidence type="ECO:0000256" key="1">
    <source>
        <dbReference type="ARBA" id="ARBA00009995"/>
    </source>
</evidence>
<dbReference type="GO" id="GO:0009813">
    <property type="term" value="P:flavonoid biosynthetic process"/>
    <property type="evidence" value="ECO:0007669"/>
    <property type="project" value="UniProtKB-KW"/>
</dbReference>
<evidence type="ECO:0000313" key="6">
    <source>
        <dbReference type="Proteomes" id="UP000306102"/>
    </source>
</evidence>
<dbReference type="Gene3D" id="3.40.50.2000">
    <property type="entry name" value="Glycogen Phosphorylase B"/>
    <property type="match status" value="3"/>
</dbReference>
<dbReference type="GO" id="GO:0008194">
    <property type="term" value="F:UDP-glycosyltransferase activity"/>
    <property type="evidence" value="ECO:0007669"/>
    <property type="project" value="InterPro"/>
</dbReference>
<dbReference type="FunFam" id="3.40.50.2000:FF:000037">
    <property type="entry name" value="Glycosyltransferase"/>
    <property type="match status" value="1"/>
</dbReference>
<dbReference type="Proteomes" id="UP000306102">
    <property type="component" value="Unassembled WGS sequence"/>
</dbReference>
<evidence type="ECO:0000256" key="3">
    <source>
        <dbReference type="ARBA" id="ARBA00023241"/>
    </source>
</evidence>
<keyword evidence="4" id="KW-1133">Transmembrane helix</keyword>
<dbReference type="SUPFAM" id="SSF53756">
    <property type="entry name" value="UDP-Glycosyltransferase/glycogen phosphorylase"/>
    <property type="match status" value="2"/>
</dbReference>
<evidence type="ECO:0000256" key="4">
    <source>
        <dbReference type="SAM" id="Phobius"/>
    </source>
</evidence>
<comment type="caution">
    <text evidence="5">The sequence shown here is derived from an EMBL/GenBank/DDBJ whole genome shotgun (WGS) entry which is preliminary data.</text>
</comment>
<name>A0A4S4EWJ3_CAMSN</name>
<sequence length="546" mass="62131">MDSTSNPSMSKDQKLHIVMFPWLAFGHMIPFLELSKLIAQKRHTVSFISTPKNIDRLPKLPSNLAPLINLVKVQLPKVHKLPENAESTINLPYDKVKYLMKAYDQLQQPMTLLLQDMAPDWVIYDFAPYWLGSIASKLGISHIFIASSLGFGPAPVKYLKKAYDQLQQPITQLLQDMAPEWVIYDFAPYCLGPIASKLGISRAFFSIFIAASLCFLGPAPALMGLTPDHRTKPEDFTVPPKWMPFESTVAFRFFEINRVFDDVTTGDDENIPATYRVGATIEGCNVLAVRSSHEFEPEWLKLLQEIHQKPVIPVGQLPPILNSGDYDDNDEWKAMKEWLDKQSKGSVVYVAFGSEAKPSQAEVTEIALGLELSKLPFFWALRTRRGLADTDVVELPDGFEDRMKGRGVVWTSWVPQLKILSHDSVGGFLSHSPWSSVVEAIQFEKALILLTFLAEQGLNARLLEEKKMGYSVPRYEQDGWFTRDSVSELLRLVMVEIEGKIYRERIKEMKGLFVDRNVQDKYVNNLLDYFKSHRERNEDAKLKGLK</sequence>
<keyword evidence="4" id="KW-0812">Transmembrane</keyword>
<gene>
    <name evidence="5" type="ORF">TEA_003674</name>
</gene>
<evidence type="ECO:0000256" key="2">
    <source>
        <dbReference type="ARBA" id="ARBA00022679"/>
    </source>
</evidence>
<dbReference type="Pfam" id="PF00201">
    <property type="entry name" value="UDPGT"/>
    <property type="match status" value="1"/>
</dbReference>
<keyword evidence="2" id="KW-0808">Transferase</keyword>
<dbReference type="PANTHER" id="PTHR48045">
    <property type="entry name" value="UDP-GLYCOSYLTRANSFERASE 72B1"/>
    <property type="match status" value="1"/>
</dbReference>
<dbReference type="CDD" id="cd03784">
    <property type="entry name" value="GT1_Gtf-like"/>
    <property type="match status" value="1"/>
</dbReference>
<keyword evidence="3" id="KW-0284">Flavonoid biosynthesis</keyword>
<dbReference type="InterPro" id="IPR002213">
    <property type="entry name" value="UDP_glucos_trans"/>
</dbReference>
<dbReference type="EMBL" id="SDRB02001421">
    <property type="protein sequence ID" value="THG21371.1"/>
    <property type="molecule type" value="Genomic_DNA"/>
</dbReference>
<feature type="transmembrane region" description="Helical" evidence="4">
    <location>
        <begin position="203"/>
        <end position="223"/>
    </location>
</feature>
<evidence type="ECO:0000313" key="5">
    <source>
        <dbReference type="EMBL" id="THG21371.1"/>
    </source>
</evidence>
<dbReference type="AlphaFoldDB" id="A0A4S4EWJ3"/>
<keyword evidence="6" id="KW-1185">Reference proteome</keyword>
<reference evidence="5 6" key="1">
    <citation type="journal article" date="2018" name="Proc. Natl. Acad. Sci. U.S.A.">
        <title>Draft genome sequence of Camellia sinensis var. sinensis provides insights into the evolution of the tea genome and tea quality.</title>
        <authorList>
            <person name="Wei C."/>
            <person name="Yang H."/>
            <person name="Wang S."/>
            <person name="Zhao J."/>
            <person name="Liu C."/>
            <person name="Gao L."/>
            <person name="Xia E."/>
            <person name="Lu Y."/>
            <person name="Tai Y."/>
            <person name="She G."/>
            <person name="Sun J."/>
            <person name="Cao H."/>
            <person name="Tong W."/>
            <person name="Gao Q."/>
            <person name="Li Y."/>
            <person name="Deng W."/>
            <person name="Jiang X."/>
            <person name="Wang W."/>
            <person name="Chen Q."/>
            <person name="Zhang S."/>
            <person name="Li H."/>
            <person name="Wu J."/>
            <person name="Wang P."/>
            <person name="Li P."/>
            <person name="Shi C."/>
            <person name="Zheng F."/>
            <person name="Jian J."/>
            <person name="Huang B."/>
            <person name="Shan D."/>
            <person name="Shi M."/>
            <person name="Fang C."/>
            <person name="Yue Y."/>
            <person name="Li F."/>
            <person name="Li D."/>
            <person name="Wei S."/>
            <person name="Han B."/>
            <person name="Jiang C."/>
            <person name="Yin Y."/>
            <person name="Xia T."/>
            <person name="Zhang Z."/>
            <person name="Bennetzen J.L."/>
            <person name="Zhao S."/>
            <person name="Wan X."/>
        </authorList>
    </citation>
    <scope>NUCLEOTIDE SEQUENCE [LARGE SCALE GENOMIC DNA]</scope>
    <source>
        <strain evidence="6">cv. Shuchazao</strain>
        <tissue evidence="5">Leaf</tissue>
    </source>
</reference>
<dbReference type="PANTHER" id="PTHR48045:SF20">
    <property type="entry name" value="UDP-RHAMNOSE:RHAMNOSYLTRANSFERASE 1"/>
    <property type="match status" value="1"/>
</dbReference>
<proteinExistence type="inferred from homology"/>